<accession>Q7NHC9</accession>
<dbReference type="HOGENOM" id="CLU_2273387_0_0_3"/>
<sequence>MSAAGWVGLESVAGKLGLSISELLEQIGRARLVVLDSRSVCGEQSVGDIVTENRMLHRAIAGIDPWPGIDQAWQRGQNFEPHAVEDDVAEALREVREERASS</sequence>
<dbReference type="STRING" id="251221.gene:10760108"/>
<reference evidence="1 2" key="1">
    <citation type="journal article" date="2003" name="DNA Res.">
        <title>Complete genome structure of Gloeobacter violaceus PCC 7421, a cyanobacterium that lacks thylakoids.</title>
        <authorList>
            <person name="Nakamura Y."/>
            <person name="Kaneko T."/>
            <person name="Sato S."/>
            <person name="Mimuro M."/>
            <person name="Miyashita H."/>
            <person name="Tsuchiya T."/>
            <person name="Sasamoto S."/>
            <person name="Watanabe A."/>
            <person name="Kawashima K."/>
            <person name="Kishida Y."/>
            <person name="Kiyokawa C."/>
            <person name="Kohara M."/>
            <person name="Matsumoto M."/>
            <person name="Matsuno A."/>
            <person name="Nakazaki N."/>
            <person name="Shimpo S."/>
            <person name="Takeuchi C."/>
            <person name="Yamada M."/>
            <person name="Tabata S."/>
        </authorList>
    </citation>
    <scope>NUCLEOTIDE SEQUENCE [LARGE SCALE GENOMIC DNA]</scope>
    <source>
        <strain evidence="2">ATCC 29082 / PCC 7421</strain>
    </source>
</reference>
<gene>
    <name evidence="1" type="ordered locus">glr2608</name>
</gene>
<dbReference type="EnsemblBacteria" id="BAC90549">
    <property type="protein sequence ID" value="BAC90549"/>
    <property type="gene ID" value="BAC90549"/>
</dbReference>
<dbReference type="InParanoid" id="Q7NHC9"/>
<evidence type="ECO:0000313" key="1">
    <source>
        <dbReference type="EMBL" id="BAC90549.1"/>
    </source>
</evidence>
<dbReference type="KEGG" id="gvi:glr2608"/>
<organism evidence="1 2">
    <name type="scientific">Gloeobacter violaceus (strain ATCC 29082 / PCC 7421)</name>
    <dbReference type="NCBI Taxonomy" id="251221"/>
    <lineage>
        <taxon>Bacteria</taxon>
        <taxon>Bacillati</taxon>
        <taxon>Cyanobacteriota</taxon>
        <taxon>Cyanophyceae</taxon>
        <taxon>Gloeobacterales</taxon>
        <taxon>Gloeobacteraceae</taxon>
        <taxon>Gloeobacter</taxon>
    </lineage>
</organism>
<dbReference type="EMBL" id="BA000045">
    <property type="protein sequence ID" value="BAC90549.1"/>
    <property type="molecule type" value="Genomic_DNA"/>
</dbReference>
<dbReference type="AlphaFoldDB" id="Q7NHC9"/>
<reference evidence="1 2" key="2">
    <citation type="journal article" date="2003" name="DNA Res.">
        <title>Complete genome structure of Gloeobacter violaceus PCC 7421, a cyanobacterium that lacks thylakoids (supplement).</title>
        <authorList>
            <person name="Nakamura Y."/>
            <person name="Kaneko T."/>
            <person name="Sato S."/>
            <person name="Mimuro M."/>
            <person name="Miyashita H."/>
            <person name="Tsuchiya T."/>
            <person name="Sasamoto S."/>
            <person name="Watanabe A."/>
            <person name="Kawashima K."/>
            <person name="Kishida Y."/>
            <person name="Kiyokawa C."/>
            <person name="Kohara M."/>
            <person name="Matsumoto M."/>
            <person name="Matsuno A."/>
            <person name="Nakazaki N."/>
            <person name="Shimpo S."/>
            <person name="Takeuchi C."/>
            <person name="Yamada M."/>
            <person name="Tabata S."/>
        </authorList>
    </citation>
    <scope>NUCLEOTIDE SEQUENCE [LARGE SCALE GENOMIC DNA]</scope>
    <source>
        <strain evidence="2">ATCC 29082 / PCC 7421</strain>
    </source>
</reference>
<evidence type="ECO:0000313" key="2">
    <source>
        <dbReference type="Proteomes" id="UP000000557"/>
    </source>
</evidence>
<proteinExistence type="predicted"/>
<name>Q7NHC9_GLOVI</name>
<dbReference type="RefSeq" id="WP_011142602.1">
    <property type="nucleotide sequence ID" value="NC_005125.1"/>
</dbReference>
<dbReference type="Proteomes" id="UP000000557">
    <property type="component" value="Chromosome"/>
</dbReference>
<protein>
    <submittedName>
        <fullName evidence="1">Glr2608 protein</fullName>
    </submittedName>
</protein>
<keyword evidence="2" id="KW-1185">Reference proteome</keyword>